<feature type="chain" id="PRO_5015119015" evidence="1">
    <location>
        <begin position="20"/>
        <end position="66"/>
    </location>
</feature>
<keyword evidence="1" id="KW-0732">Signal</keyword>
<protein>
    <submittedName>
        <fullName evidence="2">Telomere repeat-binding protein 5-like isoform X3</fullName>
    </submittedName>
</protein>
<evidence type="ECO:0000313" key="2">
    <source>
        <dbReference type="EMBL" id="MBX41641.1"/>
    </source>
</evidence>
<dbReference type="AlphaFoldDB" id="A0A2P2NGN4"/>
<organism evidence="2">
    <name type="scientific">Rhizophora mucronata</name>
    <name type="common">Asiatic mangrove</name>
    <dbReference type="NCBI Taxonomy" id="61149"/>
    <lineage>
        <taxon>Eukaryota</taxon>
        <taxon>Viridiplantae</taxon>
        <taxon>Streptophyta</taxon>
        <taxon>Embryophyta</taxon>
        <taxon>Tracheophyta</taxon>
        <taxon>Spermatophyta</taxon>
        <taxon>Magnoliopsida</taxon>
        <taxon>eudicotyledons</taxon>
        <taxon>Gunneridae</taxon>
        <taxon>Pentapetalae</taxon>
        <taxon>rosids</taxon>
        <taxon>fabids</taxon>
        <taxon>Malpighiales</taxon>
        <taxon>Rhizophoraceae</taxon>
        <taxon>Rhizophora</taxon>
    </lineage>
</organism>
<evidence type="ECO:0000256" key="1">
    <source>
        <dbReference type="SAM" id="SignalP"/>
    </source>
</evidence>
<feature type="signal peptide" evidence="1">
    <location>
        <begin position="1"/>
        <end position="19"/>
    </location>
</feature>
<sequence length="66" mass="7301">MWLFPRKGALALLCELTSAGFSLQTTGSSELHIMASESFRTLMDPLGSPFISFLVWSLSLQSLYSK</sequence>
<reference evidence="2" key="1">
    <citation type="submission" date="2018-02" db="EMBL/GenBank/DDBJ databases">
        <title>Rhizophora mucronata_Transcriptome.</title>
        <authorList>
            <person name="Meera S.P."/>
            <person name="Sreeshan A."/>
            <person name="Augustine A."/>
        </authorList>
    </citation>
    <scope>NUCLEOTIDE SEQUENCE</scope>
    <source>
        <tissue evidence="2">Leaf</tissue>
    </source>
</reference>
<accession>A0A2P2NGN4</accession>
<dbReference type="EMBL" id="GGEC01061157">
    <property type="protein sequence ID" value="MBX41641.1"/>
    <property type="molecule type" value="Transcribed_RNA"/>
</dbReference>
<proteinExistence type="predicted"/>
<name>A0A2P2NGN4_RHIMU</name>